<evidence type="ECO:0000313" key="4">
    <source>
        <dbReference type="EMBL" id="TCT24118.1"/>
    </source>
</evidence>
<organism evidence="4 5">
    <name type="scientific">Thiobaca trueperi</name>
    <dbReference type="NCBI Taxonomy" id="127458"/>
    <lineage>
        <taxon>Bacteria</taxon>
        <taxon>Pseudomonadati</taxon>
        <taxon>Pseudomonadota</taxon>
        <taxon>Gammaproteobacteria</taxon>
        <taxon>Chromatiales</taxon>
        <taxon>Chromatiaceae</taxon>
        <taxon>Thiobaca</taxon>
    </lineage>
</organism>
<comment type="caution">
    <text evidence="4">The sequence shown here is derived from an EMBL/GenBank/DDBJ whole genome shotgun (WGS) entry which is preliminary data.</text>
</comment>
<keyword evidence="2" id="KW-0233">DNA recombination</keyword>
<dbReference type="AlphaFoldDB" id="A0A4R3N4L3"/>
<sequence length="99" mass="10847">MVLNPAALALLREQPRLEGNPYVFPGRVAGQALNNPIKGFQRILTAAGIENLRIHDLRHSFASLAVNAGATLYQVQHLLGHASPQTTQRYAHLSDEALR</sequence>
<reference evidence="4 5" key="1">
    <citation type="submission" date="2019-03" db="EMBL/GenBank/DDBJ databases">
        <title>Genomic Encyclopedia of Type Strains, Phase IV (KMG-IV): sequencing the most valuable type-strain genomes for metagenomic binning, comparative biology and taxonomic classification.</title>
        <authorList>
            <person name="Goeker M."/>
        </authorList>
    </citation>
    <scope>NUCLEOTIDE SEQUENCE [LARGE SCALE GENOMIC DNA]</scope>
    <source>
        <strain evidence="4 5">DSM 13587</strain>
    </source>
</reference>
<dbReference type="InterPro" id="IPR011010">
    <property type="entry name" value="DNA_brk_join_enz"/>
</dbReference>
<dbReference type="Pfam" id="PF00589">
    <property type="entry name" value="Phage_integrase"/>
    <property type="match status" value="1"/>
</dbReference>
<dbReference type="Proteomes" id="UP000295717">
    <property type="component" value="Unassembled WGS sequence"/>
</dbReference>
<evidence type="ECO:0000313" key="5">
    <source>
        <dbReference type="Proteomes" id="UP000295717"/>
    </source>
</evidence>
<dbReference type="EMBL" id="SMAO01000001">
    <property type="protein sequence ID" value="TCT24118.1"/>
    <property type="molecule type" value="Genomic_DNA"/>
</dbReference>
<evidence type="ECO:0000259" key="3">
    <source>
        <dbReference type="PROSITE" id="PS51898"/>
    </source>
</evidence>
<name>A0A4R3N4L3_9GAMM</name>
<dbReference type="GO" id="GO:0003677">
    <property type="term" value="F:DNA binding"/>
    <property type="evidence" value="ECO:0007669"/>
    <property type="project" value="InterPro"/>
</dbReference>
<dbReference type="InterPro" id="IPR050090">
    <property type="entry name" value="Tyrosine_recombinase_XerCD"/>
</dbReference>
<dbReference type="GO" id="GO:0015074">
    <property type="term" value="P:DNA integration"/>
    <property type="evidence" value="ECO:0007669"/>
    <property type="project" value="UniProtKB-KW"/>
</dbReference>
<accession>A0A4R3N4L3</accession>
<dbReference type="OrthoDB" id="5567253at2"/>
<protein>
    <submittedName>
        <fullName evidence="4">Phage integrase family protein</fullName>
    </submittedName>
</protein>
<evidence type="ECO:0000256" key="1">
    <source>
        <dbReference type="ARBA" id="ARBA00022908"/>
    </source>
</evidence>
<dbReference type="Gene3D" id="1.10.443.10">
    <property type="entry name" value="Intergrase catalytic core"/>
    <property type="match status" value="1"/>
</dbReference>
<feature type="domain" description="Tyr recombinase" evidence="3">
    <location>
        <begin position="1"/>
        <end position="99"/>
    </location>
</feature>
<keyword evidence="5" id="KW-1185">Reference proteome</keyword>
<dbReference type="PROSITE" id="PS51898">
    <property type="entry name" value="TYR_RECOMBINASE"/>
    <property type="match status" value="1"/>
</dbReference>
<dbReference type="InterPro" id="IPR013762">
    <property type="entry name" value="Integrase-like_cat_sf"/>
</dbReference>
<evidence type="ECO:0000256" key="2">
    <source>
        <dbReference type="ARBA" id="ARBA00023172"/>
    </source>
</evidence>
<dbReference type="SUPFAM" id="SSF56349">
    <property type="entry name" value="DNA breaking-rejoining enzymes"/>
    <property type="match status" value="1"/>
</dbReference>
<gene>
    <name evidence="4" type="ORF">EDC35_101438</name>
</gene>
<proteinExistence type="predicted"/>
<dbReference type="CDD" id="cd00796">
    <property type="entry name" value="INT_Rci_Hp1_C"/>
    <property type="match status" value="1"/>
</dbReference>
<dbReference type="GO" id="GO:0006310">
    <property type="term" value="P:DNA recombination"/>
    <property type="evidence" value="ECO:0007669"/>
    <property type="project" value="UniProtKB-KW"/>
</dbReference>
<dbReference type="PANTHER" id="PTHR30349:SF64">
    <property type="entry name" value="PROPHAGE INTEGRASE INTD-RELATED"/>
    <property type="match status" value="1"/>
</dbReference>
<dbReference type="PANTHER" id="PTHR30349">
    <property type="entry name" value="PHAGE INTEGRASE-RELATED"/>
    <property type="match status" value="1"/>
</dbReference>
<dbReference type="InterPro" id="IPR002104">
    <property type="entry name" value="Integrase_catalytic"/>
</dbReference>
<keyword evidence="1" id="KW-0229">DNA integration</keyword>